<comment type="cofactor">
    <cofactor evidence="1">
        <name>FAD</name>
        <dbReference type="ChEBI" id="CHEBI:57692"/>
    </cofactor>
</comment>
<organism evidence="8 9">
    <name type="scientific">Nannocystis radixulma</name>
    <dbReference type="NCBI Taxonomy" id="2995305"/>
    <lineage>
        <taxon>Bacteria</taxon>
        <taxon>Pseudomonadati</taxon>
        <taxon>Myxococcota</taxon>
        <taxon>Polyangia</taxon>
        <taxon>Nannocystales</taxon>
        <taxon>Nannocystaceae</taxon>
        <taxon>Nannocystis</taxon>
    </lineage>
</organism>
<evidence type="ECO:0000256" key="1">
    <source>
        <dbReference type="ARBA" id="ARBA00001974"/>
    </source>
</evidence>
<keyword evidence="3" id="KW-0285">Flavoprotein</keyword>
<evidence type="ECO:0000313" key="9">
    <source>
        <dbReference type="Proteomes" id="UP001217838"/>
    </source>
</evidence>
<dbReference type="RefSeq" id="WP_271993623.1">
    <property type="nucleotide sequence ID" value="NZ_JAQNDN010000001.1"/>
</dbReference>
<reference evidence="8 9" key="1">
    <citation type="submission" date="2022-11" db="EMBL/GenBank/DDBJ databases">
        <title>Minimal conservation of predation-associated metabolite biosynthetic gene clusters underscores biosynthetic potential of Myxococcota including descriptions for ten novel species: Archangium lansinium sp. nov., Myxococcus landrumus sp. nov., Nannocystis bai.</title>
        <authorList>
            <person name="Ahearne A."/>
            <person name="Stevens C."/>
            <person name="Dowd S."/>
        </authorList>
    </citation>
    <scope>NUCLEOTIDE SEQUENCE [LARGE SCALE GENOMIC DNA]</scope>
    <source>
        <strain evidence="8 9">NCELM</strain>
    </source>
</reference>
<proteinExistence type="inferred from homology"/>
<keyword evidence="5" id="KW-0560">Oxidoreductase</keyword>
<dbReference type="Gene3D" id="3.50.50.60">
    <property type="entry name" value="FAD/NAD(P)-binding domain"/>
    <property type="match status" value="2"/>
</dbReference>
<accession>A0ABT5AXK4</accession>
<dbReference type="PANTHER" id="PTHR42784:SF1">
    <property type="entry name" value="PYRANOSE 2-OXIDASE"/>
    <property type="match status" value="1"/>
</dbReference>
<keyword evidence="9" id="KW-1185">Reference proteome</keyword>
<keyword evidence="4" id="KW-0274">FAD</keyword>
<evidence type="ECO:0000259" key="6">
    <source>
        <dbReference type="Pfam" id="PF00732"/>
    </source>
</evidence>
<comment type="similarity">
    <text evidence="2">Belongs to the GMC oxidoreductase family.</text>
</comment>
<name>A0ABT5AXK4_9BACT</name>
<evidence type="ECO:0000256" key="3">
    <source>
        <dbReference type="ARBA" id="ARBA00022630"/>
    </source>
</evidence>
<gene>
    <name evidence="8" type="ORF">POL58_00510</name>
</gene>
<dbReference type="PANTHER" id="PTHR42784">
    <property type="entry name" value="PYRANOSE 2-OXIDASE"/>
    <property type="match status" value="1"/>
</dbReference>
<comment type="caution">
    <text evidence="8">The sequence shown here is derived from an EMBL/GenBank/DDBJ whole genome shotgun (WGS) entry which is preliminary data.</text>
</comment>
<evidence type="ECO:0000256" key="2">
    <source>
        <dbReference type="ARBA" id="ARBA00010790"/>
    </source>
</evidence>
<dbReference type="InterPro" id="IPR036188">
    <property type="entry name" value="FAD/NAD-bd_sf"/>
</dbReference>
<evidence type="ECO:0000256" key="4">
    <source>
        <dbReference type="ARBA" id="ARBA00022827"/>
    </source>
</evidence>
<evidence type="ECO:0000313" key="8">
    <source>
        <dbReference type="EMBL" id="MDC0666190.1"/>
    </source>
</evidence>
<dbReference type="Pfam" id="PF00732">
    <property type="entry name" value="GMC_oxred_N"/>
    <property type="match status" value="1"/>
</dbReference>
<evidence type="ECO:0000259" key="7">
    <source>
        <dbReference type="Pfam" id="PF05199"/>
    </source>
</evidence>
<dbReference type="Pfam" id="PF05199">
    <property type="entry name" value="GMC_oxred_C"/>
    <property type="match status" value="1"/>
</dbReference>
<dbReference type="Proteomes" id="UP001217838">
    <property type="component" value="Unassembled WGS sequence"/>
</dbReference>
<dbReference type="SUPFAM" id="SSF51905">
    <property type="entry name" value="FAD/NAD(P)-binding domain"/>
    <property type="match status" value="1"/>
</dbReference>
<dbReference type="InterPro" id="IPR000172">
    <property type="entry name" value="GMC_OxRdtase_N"/>
</dbReference>
<feature type="domain" description="Glucose-methanol-choline oxidoreductase N-terminal" evidence="6">
    <location>
        <begin position="204"/>
        <end position="312"/>
    </location>
</feature>
<protein>
    <submittedName>
        <fullName evidence="8">GMC family oxidoreductase</fullName>
    </submittedName>
</protein>
<dbReference type="EMBL" id="JAQNDN010000001">
    <property type="protein sequence ID" value="MDC0666190.1"/>
    <property type="molecule type" value="Genomic_DNA"/>
</dbReference>
<dbReference type="InterPro" id="IPR051473">
    <property type="entry name" value="P2Ox-like"/>
</dbReference>
<sequence>MEWDAIIIGTGMGGSVLGHALARAGQRVLFCEKGKSHLQPGALAKSYAETHFPRPEAPAARHREVLARAGRYPDTIKDCSGPRPRSFIPFVGSGTGGSTALYGMALERFFPSDFEPRRSHPDAPDTSLPADWPITYAELAPYYEVAEKLFRVRGTADPLRAEGPASHYMAPPPLTPAAGELFEFFQAKQLHPYRLPLACEFVEGCAACQGYLCDRNCKNDASRICLEPAIARHGAGLMDECEVLRLDATRSEVTGVVCERHGERITLRGKRIILAAGALESPRILLKSASAAWPDGLANDSGLVGRNLMRHHIDLYLIAPKAAKGFDNRQKEFAFNDFYQKDGMKLGSVQSFGRLPPAPVLTASMAEDLRQGAMPWLAPLFNLATPAITPFLKQLVHHRVVLATTLEDLPYSDNFIAPAEGEARLTIHYRVRPYDKKRIEAMRGLMQQALKPYAFDLVKQAENNERIAHVCGTCRFGRDPNDSVLDENNRAHGLPNLYVVDGSFFPSSGGTNPGLTIAANALRVASCLIQ</sequence>
<evidence type="ECO:0000256" key="5">
    <source>
        <dbReference type="ARBA" id="ARBA00023002"/>
    </source>
</evidence>
<feature type="domain" description="Glucose-methanol-choline oxidoreductase C-terminal" evidence="7">
    <location>
        <begin position="419"/>
        <end position="521"/>
    </location>
</feature>
<dbReference type="InterPro" id="IPR007867">
    <property type="entry name" value="GMC_OxRtase_C"/>
</dbReference>